<dbReference type="GO" id="GO:0016491">
    <property type="term" value="F:oxidoreductase activity"/>
    <property type="evidence" value="ECO:0007669"/>
    <property type="project" value="UniProtKB-KW"/>
</dbReference>
<reference evidence="2 3" key="1">
    <citation type="submission" date="2019-05" db="EMBL/GenBank/DDBJ databases">
        <title>Streptomyces marianii sp. nov., a novel marine actinomycete from southern coast of India.</title>
        <authorList>
            <person name="Iniyan A.M."/>
            <person name="Wink J."/>
            <person name="Ramprasad E."/>
            <person name="Ramana C.V."/>
            <person name="Bunk B."/>
            <person name="Sproer C."/>
            <person name="Joseph F.-J.R.S."/>
            <person name="Vincent S.G.P."/>
        </authorList>
    </citation>
    <scope>NUCLEOTIDE SEQUENCE [LARGE SCALE GENOMIC DNA]</scope>
    <source>
        <strain evidence="2 3">ICN19</strain>
    </source>
</reference>
<dbReference type="EMBL" id="VAWE01000001">
    <property type="protein sequence ID" value="TLQ47800.1"/>
    <property type="molecule type" value="Genomic_DNA"/>
</dbReference>
<dbReference type="Gene3D" id="1.20.910.10">
    <property type="entry name" value="Heme oxygenase-like"/>
    <property type="match status" value="1"/>
</dbReference>
<organism evidence="2 3">
    <name type="scientific">Streptomyces marianii</name>
    <dbReference type="NCBI Taxonomy" id="1817406"/>
    <lineage>
        <taxon>Bacteria</taxon>
        <taxon>Bacillati</taxon>
        <taxon>Actinomycetota</taxon>
        <taxon>Actinomycetes</taxon>
        <taxon>Kitasatosporales</taxon>
        <taxon>Streptomycetaceae</taxon>
        <taxon>Streptomyces</taxon>
    </lineage>
</organism>
<protein>
    <submittedName>
        <fullName evidence="2">Iron-containing redox enzyme family protein</fullName>
    </submittedName>
</protein>
<keyword evidence="3" id="KW-1185">Reference proteome</keyword>
<gene>
    <name evidence="2" type="ORF">FEF34_37115</name>
</gene>
<proteinExistence type="predicted"/>
<evidence type="ECO:0000313" key="3">
    <source>
        <dbReference type="Proteomes" id="UP000305921"/>
    </source>
</evidence>
<dbReference type="SUPFAM" id="SSF48613">
    <property type="entry name" value="Heme oxygenase-like"/>
    <property type="match status" value="1"/>
</dbReference>
<dbReference type="Pfam" id="PF14518">
    <property type="entry name" value="Haem_oxygenas_2"/>
    <property type="match status" value="1"/>
</dbReference>
<sequence length="408" mass="45234">MWWRPATGPAPGRPRRGLPVMEPELAATSTVSGRADKQRGTGLTVIHTDRRANGNARCAPGGLLRDLRRLDRCSPQELSQVTRDYTFRAGLAEECRSLTARGYEDGDHEALAEVHAALAFIRDHDFSPVTVDEADLERQPILRDVAALLEGAVLDHELSRIPESAVTGYPGSGPEYVRWLKAMVSDHPAGWHPLYHEYLPESGEWEDLRLLLAQETSLDPRFDDILALMQVGRQGGEKLEIAANYWDEMGNGDPSMVHTSLFGRALEAVGADAAYVRETLMPEAVVAGNVSACLALSRRHYYKAVGYFGVTEYLAPRRFRRVVDTWRRHDLDEVGIVYHDLHIGVDAGHAAGWFRNVVGPLVSGDPRTGREIALGAMIRLNTSRDYLDALLDRMRSRPRREAAAVAAT</sequence>
<evidence type="ECO:0000313" key="2">
    <source>
        <dbReference type="EMBL" id="TLQ47800.1"/>
    </source>
</evidence>
<dbReference type="Proteomes" id="UP000305921">
    <property type="component" value="Unassembled WGS sequence"/>
</dbReference>
<dbReference type="OrthoDB" id="277294at2"/>
<dbReference type="PANTHER" id="PTHR40279:SF3">
    <property type="entry name" value="4-AMINOBENZOATE SYNTHASE"/>
    <property type="match status" value="1"/>
</dbReference>
<comment type="caution">
    <text evidence="2">The sequence shown here is derived from an EMBL/GenBank/DDBJ whole genome shotgun (WGS) entry which is preliminary data.</text>
</comment>
<dbReference type="InterPro" id="IPR016084">
    <property type="entry name" value="Haem_Oase-like_multi-hlx"/>
</dbReference>
<evidence type="ECO:0000256" key="1">
    <source>
        <dbReference type="ARBA" id="ARBA00023002"/>
    </source>
</evidence>
<name>A0A5R9EC80_9ACTN</name>
<keyword evidence="1" id="KW-0560">Oxidoreductase</keyword>
<dbReference type="PANTHER" id="PTHR40279">
    <property type="entry name" value="PQQC-LIKE PROTEIN"/>
    <property type="match status" value="1"/>
</dbReference>
<dbReference type="AlphaFoldDB" id="A0A5R9EC80"/>
<dbReference type="SMART" id="SM01236">
    <property type="entry name" value="Haem_oxygenase_2"/>
    <property type="match status" value="1"/>
</dbReference>
<dbReference type="InterPro" id="IPR039068">
    <property type="entry name" value="PqqC-like"/>
</dbReference>
<accession>A0A5R9EC80</accession>